<dbReference type="SUPFAM" id="SSF57850">
    <property type="entry name" value="RING/U-box"/>
    <property type="match status" value="1"/>
</dbReference>
<dbReference type="PROSITE" id="PS50089">
    <property type="entry name" value="ZF_RING_2"/>
    <property type="match status" value="1"/>
</dbReference>
<keyword evidence="3" id="KW-0862">Zinc</keyword>
<accession>A0AB40C3A3</accession>
<dbReference type="InterPro" id="IPR052788">
    <property type="entry name" value="RING-type_E3_ligase_ATL"/>
</dbReference>
<dbReference type="Gene3D" id="3.30.40.10">
    <property type="entry name" value="Zinc/RING finger domain, C3HC4 (zinc finger)"/>
    <property type="match status" value="1"/>
</dbReference>
<dbReference type="InterPro" id="IPR013083">
    <property type="entry name" value="Znf_RING/FYVE/PHD"/>
</dbReference>
<evidence type="ECO:0000256" key="4">
    <source>
        <dbReference type="PROSITE-ProRule" id="PRU00175"/>
    </source>
</evidence>
<dbReference type="SMART" id="SM00184">
    <property type="entry name" value="RING"/>
    <property type="match status" value="1"/>
</dbReference>
<keyword evidence="2 4" id="KW-0863">Zinc-finger</keyword>
<keyword evidence="5" id="KW-0812">Transmembrane</keyword>
<evidence type="ECO:0000256" key="1">
    <source>
        <dbReference type="ARBA" id="ARBA00022723"/>
    </source>
</evidence>
<evidence type="ECO:0000256" key="5">
    <source>
        <dbReference type="SAM" id="Phobius"/>
    </source>
</evidence>
<evidence type="ECO:0000256" key="2">
    <source>
        <dbReference type="ARBA" id="ARBA00022771"/>
    </source>
</evidence>
<dbReference type="PANTHER" id="PTHR45798">
    <property type="entry name" value="RING-H2 FINGER PROTEIN ATL61-RELATED-RELATED"/>
    <property type="match status" value="1"/>
</dbReference>
<dbReference type="InterPro" id="IPR001841">
    <property type="entry name" value="Znf_RING"/>
</dbReference>
<feature type="transmembrane region" description="Helical" evidence="5">
    <location>
        <begin position="31"/>
        <end position="50"/>
    </location>
</feature>
<gene>
    <name evidence="8" type="primary">LOC120271657</name>
</gene>
<dbReference type="RefSeq" id="XP_039134265.1">
    <property type="nucleotide sequence ID" value="XM_039278331.1"/>
</dbReference>
<organism evidence="7 8">
    <name type="scientific">Dioscorea cayennensis subsp. rotundata</name>
    <name type="common">White Guinea yam</name>
    <name type="synonym">Dioscorea rotundata</name>
    <dbReference type="NCBI Taxonomy" id="55577"/>
    <lineage>
        <taxon>Eukaryota</taxon>
        <taxon>Viridiplantae</taxon>
        <taxon>Streptophyta</taxon>
        <taxon>Embryophyta</taxon>
        <taxon>Tracheophyta</taxon>
        <taxon>Spermatophyta</taxon>
        <taxon>Magnoliopsida</taxon>
        <taxon>Liliopsida</taxon>
        <taxon>Dioscoreales</taxon>
        <taxon>Dioscoreaceae</taxon>
        <taxon>Dioscorea</taxon>
    </lineage>
</organism>
<reference evidence="8" key="1">
    <citation type="submission" date="2025-08" db="UniProtKB">
        <authorList>
            <consortium name="RefSeq"/>
        </authorList>
    </citation>
    <scope>IDENTIFICATION</scope>
</reference>
<dbReference type="Pfam" id="PF13639">
    <property type="entry name" value="zf-RING_2"/>
    <property type="match status" value="1"/>
</dbReference>
<keyword evidence="5" id="KW-0472">Membrane</keyword>
<protein>
    <submittedName>
        <fullName evidence="8">RING-H2 finger protein ATL74-like</fullName>
    </submittedName>
</protein>
<feature type="domain" description="RING-type" evidence="6">
    <location>
        <begin position="99"/>
        <end position="142"/>
    </location>
</feature>
<keyword evidence="1" id="KW-0479">Metal-binding</keyword>
<evidence type="ECO:0000256" key="3">
    <source>
        <dbReference type="ARBA" id="ARBA00022833"/>
    </source>
</evidence>
<proteinExistence type="predicted"/>
<evidence type="ECO:0000313" key="8">
    <source>
        <dbReference type="RefSeq" id="XP_039134265.1"/>
    </source>
</evidence>
<dbReference type="GeneID" id="120271657"/>
<keyword evidence="5" id="KW-1133">Transmembrane helix</keyword>
<dbReference type="PANTHER" id="PTHR45798:SF88">
    <property type="entry name" value="RING-H2 FINGER PROTEIN ATL61-RELATED"/>
    <property type="match status" value="1"/>
</dbReference>
<name>A0AB40C3A3_DIOCR</name>
<evidence type="ECO:0000259" key="6">
    <source>
        <dbReference type="PROSITE" id="PS50089"/>
    </source>
</evidence>
<dbReference type="AlphaFoldDB" id="A0AB40C3A3"/>
<evidence type="ECO:0000313" key="7">
    <source>
        <dbReference type="Proteomes" id="UP001515500"/>
    </source>
</evidence>
<dbReference type="Proteomes" id="UP001515500">
    <property type="component" value="Chromosome 11"/>
</dbReference>
<keyword evidence="7" id="KW-1185">Reference proteome</keyword>
<dbReference type="GO" id="GO:0008270">
    <property type="term" value="F:zinc ion binding"/>
    <property type="evidence" value="ECO:0007669"/>
    <property type="project" value="UniProtKB-KW"/>
</dbReference>
<sequence>MNPYEHNTHRHVSPSQHYHHSFGHHWHTLPLLLSITLTLLFLISISYLIFNSIKQCLIRHQRCRRNTTNHESRDPVCMAQLRAIPVLIYDHSAGETETCAVCLMECVRGEEVRVLPGCKHLFHRACVDEWLVGRSSFCPVCRGRVIERAVEPGSVRALDGNSEITEMESAGAAMNNAIVGQYRSFL</sequence>